<dbReference type="CDD" id="cd14659">
    <property type="entry name" value="Imelysin-like_IPPA"/>
    <property type="match status" value="1"/>
</dbReference>
<sequence>MRNKIVGISLAVLGLTACGGSDSGGTVSDACNELNSESFSCDTMLNDLVAEGVQPLATEFKTELLELDTAVDAYCDASGTKELAQTAWSNAMVPLQKMQAMNFGPNADADNGLLSFYDWQFANAVNIDAAIANNAENASGLSGINNRKDLIAVEYVLFTDDGTYTYELATGDENKTVVDTWVEGESTAKLQADRCDYAQLITEDLKTRAVTLESAWNSYDLASVANSKQAAANEVTQGFFYADKQIKDAKVGGALPIKDDNVFDATKLESQFAKTSKEHLINNLHGLKHIFTAGNGVGIDDYLVEVGEESLSNEMINNIDNAIANLEYIDTSSTSLFEIIDSASPEQEELCKNAVSYDGVSNIEALCAFVNKTIKGLTDNLKEDFTMATEFTIPASASGDND</sequence>
<dbReference type="InterPro" id="IPR038352">
    <property type="entry name" value="Imelysin_sf"/>
</dbReference>
<feature type="domain" description="Imelysin-like" evidence="3">
    <location>
        <begin position="58"/>
        <end position="352"/>
    </location>
</feature>
<dbReference type="Pfam" id="PF09375">
    <property type="entry name" value="Peptidase_M75"/>
    <property type="match status" value="1"/>
</dbReference>
<comment type="subcellular location">
    <subcellularLocation>
        <location evidence="1">Cell envelope</location>
    </subcellularLocation>
</comment>
<reference evidence="4 5" key="1">
    <citation type="submission" date="2006-03" db="EMBL/GenBank/DDBJ databases">
        <authorList>
            <person name="Pinhassi J."/>
            <person name="Pedros-Alio C."/>
            <person name="Ferriera S."/>
            <person name="Johnson J."/>
            <person name="Kravitz S."/>
            <person name="Halpern A."/>
            <person name="Remington K."/>
            <person name="Beeson K."/>
            <person name="Tran B."/>
            <person name="Rogers Y.-H."/>
            <person name="Friedman R."/>
            <person name="Venter J.C."/>
        </authorList>
    </citation>
    <scope>NUCLEOTIDE SEQUENCE [LARGE SCALE GENOMIC DNA]</scope>
    <source>
        <strain evidence="4 5">RED65</strain>
    </source>
</reference>
<accession>Q1MZ92</accession>
<evidence type="ECO:0000256" key="1">
    <source>
        <dbReference type="ARBA" id="ARBA00004196"/>
    </source>
</evidence>
<dbReference type="GO" id="GO:0030313">
    <property type="term" value="C:cell envelope"/>
    <property type="evidence" value="ECO:0007669"/>
    <property type="project" value="UniProtKB-SubCell"/>
</dbReference>
<dbReference type="InterPro" id="IPR034984">
    <property type="entry name" value="Imelysin-like_IPPA"/>
</dbReference>
<dbReference type="EMBL" id="AAQH01000020">
    <property type="protein sequence ID" value="EAT11241.1"/>
    <property type="molecule type" value="Genomic_DNA"/>
</dbReference>
<protein>
    <submittedName>
        <fullName evidence="4">Predicted periplasmic lipoprotein</fullName>
    </submittedName>
</protein>
<keyword evidence="2" id="KW-0732">Signal</keyword>
<dbReference type="Proteomes" id="UP000004263">
    <property type="component" value="Unassembled WGS sequence"/>
</dbReference>
<dbReference type="AlphaFoldDB" id="Q1MZ92"/>
<name>Q1MZ92_9GAMM</name>
<dbReference type="PROSITE" id="PS51257">
    <property type="entry name" value="PROKAR_LIPOPROTEIN"/>
    <property type="match status" value="1"/>
</dbReference>
<evidence type="ECO:0000256" key="2">
    <source>
        <dbReference type="ARBA" id="ARBA00022729"/>
    </source>
</evidence>
<organism evidence="4 5">
    <name type="scientific">Bermanella marisrubri</name>
    <dbReference type="NCBI Taxonomy" id="207949"/>
    <lineage>
        <taxon>Bacteria</taxon>
        <taxon>Pseudomonadati</taxon>
        <taxon>Pseudomonadota</taxon>
        <taxon>Gammaproteobacteria</taxon>
        <taxon>Oceanospirillales</taxon>
        <taxon>Oceanospirillaceae</taxon>
        <taxon>Bermanella</taxon>
    </lineage>
</organism>
<keyword evidence="4" id="KW-0449">Lipoprotein</keyword>
<proteinExistence type="predicted"/>
<keyword evidence="5" id="KW-1185">Reference proteome</keyword>
<dbReference type="RefSeq" id="WP_007019208.1">
    <property type="nucleotide sequence ID" value="NZ_CH724122.1"/>
</dbReference>
<comment type="caution">
    <text evidence="4">The sequence shown here is derived from an EMBL/GenBank/DDBJ whole genome shotgun (WGS) entry which is preliminary data.</text>
</comment>
<dbReference type="Gene3D" id="1.20.1420.20">
    <property type="entry name" value="M75 peptidase, HXXE motif"/>
    <property type="match status" value="1"/>
</dbReference>
<dbReference type="OrthoDB" id="7058523at2"/>
<gene>
    <name evidence="4" type="ORF">RED65_08294</name>
</gene>
<dbReference type="STRING" id="207949.RED65_08294"/>
<dbReference type="InterPro" id="IPR018976">
    <property type="entry name" value="Imelysin-like"/>
</dbReference>
<evidence type="ECO:0000313" key="4">
    <source>
        <dbReference type="EMBL" id="EAT11241.1"/>
    </source>
</evidence>
<dbReference type="HOGENOM" id="CLU_684534_0_0_6"/>
<evidence type="ECO:0000259" key="3">
    <source>
        <dbReference type="Pfam" id="PF09375"/>
    </source>
</evidence>
<evidence type="ECO:0000313" key="5">
    <source>
        <dbReference type="Proteomes" id="UP000004263"/>
    </source>
</evidence>